<evidence type="ECO:0008006" key="4">
    <source>
        <dbReference type="Google" id="ProtNLM"/>
    </source>
</evidence>
<evidence type="ECO:0000256" key="1">
    <source>
        <dbReference type="SAM" id="Phobius"/>
    </source>
</evidence>
<dbReference type="Proteomes" id="UP000077202">
    <property type="component" value="Unassembled WGS sequence"/>
</dbReference>
<dbReference type="GO" id="GO:0005886">
    <property type="term" value="C:plasma membrane"/>
    <property type="evidence" value="ECO:0007669"/>
    <property type="project" value="TreeGrafter"/>
</dbReference>
<protein>
    <recommendedName>
        <fullName evidence="4">High-affinity nitrate transporter</fullName>
    </recommendedName>
</protein>
<dbReference type="Pfam" id="PF16974">
    <property type="entry name" value="NAR2"/>
    <property type="match status" value="1"/>
</dbReference>
<dbReference type="GO" id="GO:0015112">
    <property type="term" value="F:nitrate transmembrane transporter activity"/>
    <property type="evidence" value="ECO:0007669"/>
    <property type="project" value="TreeGrafter"/>
</dbReference>
<keyword evidence="1" id="KW-0812">Transmembrane</keyword>
<evidence type="ECO:0000313" key="2">
    <source>
        <dbReference type="EMBL" id="OAE29456.1"/>
    </source>
</evidence>
<dbReference type="GO" id="GO:0010167">
    <property type="term" value="P:response to nitrate"/>
    <property type="evidence" value="ECO:0007669"/>
    <property type="project" value="InterPro"/>
</dbReference>
<keyword evidence="3" id="KW-1185">Reference proteome</keyword>
<keyword evidence="1" id="KW-0472">Membrane</keyword>
<name>A0A176WBH6_MARPO</name>
<dbReference type="InterPro" id="IPR016605">
    <property type="entry name" value="Transptr_NO3_Nar2"/>
</dbReference>
<dbReference type="EMBL" id="LVLJ01001460">
    <property type="protein sequence ID" value="OAE29456.1"/>
    <property type="molecule type" value="Genomic_DNA"/>
</dbReference>
<evidence type="ECO:0000313" key="3">
    <source>
        <dbReference type="Proteomes" id="UP000077202"/>
    </source>
</evidence>
<accession>A0A176WBH6</accession>
<dbReference type="PANTHER" id="PTHR34806">
    <property type="entry name" value="HIGH-AFFINITY NITRATE TRANSPORTER 3.2"/>
    <property type="match status" value="1"/>
</dbReference>
<keyword evidence="1" id="KW-1133">Transmembrane helix</keyword>
<dbReference type="PANTHER" id="PTHR34806:SF1">
    <property type="entry name" value="HIGH-AFFINITY NITRATE TRANSPORTER 3.1"/>
    <property type="match status" value="1"/>
</dbReference>
<dbReference type="AlphaFoldDB" id="A0A176WBH6"/>
<sequence>MRRLVLTLAARKRFHSSCFPLELLCLAHRESFVRCWLPGPSIVRGSRLSANYALYSPKLGNPYRGVCGKDAPPLAAVCPLLRFSAEIFADSARRGGLKGGAGLHSGVDYQTLSLSLSPFSTPLAQSSSESSETLHSHLILLEFELLLEMASAVIMSFLAGALMLCALASSVEGGVLFSTLQKTLSVEAEIQSPVAPMGIARAGDDHLVISWVLQGDAAAREDAEYEKVSLKLCYAPVSQVERGWRKKNDDLHKDKTCTKAIATQKYTSGGNSTVWRVAKDVPGAVYFVRAYVLNANGTQVAYGQTSNEITVEPISGRHASIDVAAAIFSAFSIGSLLFFLALENVRGKRSSSK</sequence>
<feature type="transmembrane region" description="Helical" evidence="1">
    <location>
        <begin position="323"/>
        <end position="342"/>
    </location>
</feature>
<gene>
    <name evidence="2" type="ORF">AXG93_4548s1340</name>
</gene>
<proteinExistence type="predicted"/>
<reference evidence="2" key="1">
    <citation type="submission" date="2016-03" db="EMBL/GenBank/DDBJ databases">
        <title>Mechanisms controlling the formation of the plant cell surface in tip-growing cells are functionally conserved among land plants.</title>
        <authorList>
            <person name="Honkanen S."/>
            <person name="Jones V.A."/>
            <person name="Morieri G."/>
            <person name="Champion C."/>
            <person name="Hetherington A.J."/>
            <person name="Kelly S."/>
            <person name="Saint-Marcoux D."/>
            <person name="Proust H."/>
            <person name="Prescott H."/>
            <person name="Dolan L."/>
        </authorList>
    </citation>
    <scope>NUCLEOTIDE SEQUENCE [LARGE SCALE GENOMIC DNA]</scope>
    <source>
        <tissue evidence="2">Whole gametophyte</tissue>
    </source>
</reference>
<comment type="caution">
    <text evidence="2">The sequence shown here is derived from an EMBL/GenBank/DDBJ whole genome shotgun (WGS) entry which is preliminary data.</text>
</comment>
<organism evidence="2 3">
    <name type="scientific">Marchantia polymorpha subsp. ruderalis</name>
    <dbReference type="NCBI Taxonomy" id="1480154"/>
    <lineage>
        <taxon>Eukaryota</taxon>
        <taxon>Viridiplantae</taxon>
        <taxon>Streptophyta</taxon>
        <taxon>Embryophyta</taxon>
        <taxon>Marchantiophyta</taxon>
        <taxon>Marchantiopsida</taxon>
        <taxon>Marchantiidae</taxon>
        <taxon>Marchantiales</taxon>
        <taxon>Marchantiaceae</taxon>
        <taxon>Marchantia</taxon>
    </lineage>
</organism>